<dbReference type="Proteomes" id="UP000239002">
    <property type="component" value="Unassembled WGS sequence"/>
</dbReference>
<sequence>MKNSNLKTAAFSIIFLFFTLFSFAQEAQKTSNSLSNSLEEITITVKKSSLKDQAIFKNNKKALRRAAKLSKGDINKFKNEIATSIPSFSDVIDNNWEELYDESKLLTLIGKVESLPSVL</sequence>
<comment type="caution">
    <text evidence="2">The sequence shown here is derived from an EMBL/GenBank/DDBJ whole genome shotgun (WGS) entry which is preliminary data.</text>
</comment>
<dbReference type="EMBL" id="PTJE01000001">
    <property type="protein sequence ID" value="PPK96865.1"/>
    <property type="molecule type" value="Genomic_DNA"/>
</dbReference>
<dbReference type="AlphaFoldDB" id="A0A2S6IRT3"/>
<evidence type="ECO:0000313" key="2">
    <source>
        <dbReference type="EMBL" id="PPK96865.1"/>
    </source>
</evidence>
<dbReference type="RefSeq" id="WP_104514395.1">
    <property type="nucleotide sequence ID" value="NZ_MQVW01000027.1"/>
</dbReference>
<accession>A0A2S6IRT3</accession>
<feature type="chain" id="PRO_5015553177" evidence="1">
    <location>
        <begin position="25"/>
        <end position="119"/>
    </location>
</feature>
<keyword evidence="3" id="KW-1185">Reference proteome</keyword>
<name>A0A2S6IRT3_9FLAO</name>
<dbReference type="OrthoDB" id="1144931at2"/>
<gene>
    <name evidence="2" type="ORF">LY01_00690</name>
</gene>
<feature type="signal peptide" evidence="1">
    <location>
        <begin position="1"/>
        <end position="24"/>
    </location>
</feature>
<keyword evidence="1" id="KW-0732">Signal</keyword>
<reference evidence="2 3" key="1">
    <citation type="submission" date="2018-02" db="EMBL/GenBank/DDBJ databases">
        <title>Genomic Encyclopedia of Archaeal and Bacterial Type Strains, Phase II (KMG-II): from individual species to whole genera.</title>
        <authorList>
            <person name="Goeker M."/>
        </authorList>
    </citation>
    <scope>NUCLEOTIDE SEQUENCE [LARGE SCALE GENOMIC DNA]</scope>
    <source>
        <strain evidence="2 3">DSM 16809</strain>
    </source>
</reference>
<evidence type="ECO:0000313" key="3">
    <source>
        <dbReference type="Proteomes" id="UP000239002"/>
    </source>
</evidence>
<organism evidence="2 3">
    <name type="scientific">Nonlabens xylanidelens</name>
    <dbReference type="NCBI Taxonomy" id="191564"/>
    <lineage>
        <taxon>Bacteria</taxon>
        <taxon>Pseudomonadati</taxon>
        <taxon>Bacteroidota</taxon>
        <taxon>Flavobacteriia</taxon>
        <taxon>Flavobacteriales</taxon>
        <taxon>Flavobacteriaceae</taxon>
        <taxon>Nonlabens</taxon>
    </lineage>
</organism>
<proteinExistence type="predicted"/>
<protein>
    <submittedName>
        <fullName evidence="2">Uncharacterized protein</fullName>
    </submittedName>
</protein>
<evidence type="ECO:0000256" key="1">
    <source>
        <dbReference type="SAM" id="SignalP"/>
    </source>
</evidence>